<dbReference type="InterPro" id="IPR004837">
    <property type="entry name" value="NaCa_Exmemb"/>
</dbReference>
<dbReference type="Pfam" id="PF01699">
    <property type="entry name" value="Na_Ca_ex"/>
    <property type="match status" value="2"/>
</dbReference>
<feature type="transmembrane region" description="Helical" evidence="5">
    <location>
        <begin position="74"/>
        <end position="93"/>
    </location>
</feature>
<evidence type="ECO:0000259" key="6">
    <source>
        <dbReference type="Pfam" id="PF01699"/>
    </source>
</evidence>
<dbReference type="Proteomes" id="UP000233517">
    <property type="component" value="Unassembled WGS sequence"/>
</dbReference>
<feature type="transmembrane region" description="Helical" evidence="5">
    <location>
        <begin position="136"/>
        <end position="154"/>
    </location>
</feature>
<feature type="transmembrane region" description="Helical" evidence="5">
    <location>
        <begin position="302"/>
        <end position="318"/>
    </location>
</feature>
<accession>A0A2N2E984</accession>
<feature type="domain" description="Sodium/calcium exchanger membrane region" evidence="6">
    <location>
        <begin position="175"/>
        <end position="317"/>
    </location>
</feature>
<comment type="subcellular location">
    <subcellularLocation>
        <location evidence="1">Membrane</location>
        <topology evidence="1">Multi-pass membrane protein</topology>
    </subcellularLocation>
</comment>
<feature type="domain" description="Sodium/calcium exchanger membrane region" evidence="6">
    <location>
        <begin position="5"/>
        <end position="152"/>
    </location>
</feature>
<evidence type="ECO:0000313" key="8">
    <source>
        <dbReference type="Proteomes" id="UP000233517"/>
    </source>
</evidence>
<keyword evidence="3 5" id="KW-1133">Transmembrane helix</keyword>
<evidence type="ECO:0000256" key="2">
    <source>
        <dbReference type="ARBA" id="ARBA00022692"/>
    </source>
</evidence>
<evidence type="ECO:0000256" key="4">
    <source>
        <dbReference type="ARBA" id="ARBA00023136"/>
    </source>
</evidence>
<feature type="transmembrane region" description="Helical" evidence="5">
    <location>
        <begin position="105"/>
        <end position="124"/>
    </location>
</feature>
<feature type="transmembrane region" description="Helical" evidence="5">
    <location>
        <begin position="245"/>
        <end position="267"/>
    </location>
</feature>
<protein>
    <submittedName>
        <fullName evidence="7">Sodium:proton exchanger</fullName>
    </submittedName>
</protein>
<evidence type="ECO:0000256" key="5">
    <source>
        <dbReference type="SAM" id="Phobius"/>
    </source>
</evidence>
<sequence>MVLDIIFLLVGFVLLIKGADILIDGSSSIAKKFGLSNLMIGLTIIAFGTSAPELVVNIMASINGNSDIGMGNVVGSNIVNILLILGLAAIFSNLKVDSSIIKKEIPFSILSAIVLFVLVNSVFINGVGENGLFRSGGLILISFFVIFLFYIFSIPKERRDNREAEKIKEVKNWKSILMIFGGILALFFGGRFIVDSAVNISRFFGLSDALIGLTIVAIGTSLPELAASIAAALKNQAGMVIGNVIGSNIFNILWVLGLSSVISPIAYNPVMNFDIFFLIYISILLVPLIFIGKKGHFTRAEGAILVFLYFAYLTFVIIRG</sequence>
<proteinExistence type="predicted"/>
<feature type="transmembrane region" description="Helical" evidence="5">
    <location>
        <begin position="209"/>
        <end position="233"/>
    </location>
</feature>
<feature type="transmembrane region" description="Helical" evidence="5">
    <location>
        <begin position="273"/>
        <end position="290"/>
    </location>
</feature>
<evidence type="ECO:0000256" key="3">
    <source>
        <dbReference type="ARBA" id="ARBA00022989"/>
    </source>
</evidence>
<name>A0A2N2E984_9BACT</name>
<evidence type="ECO:0000256" key="1">
    <source>
        <dbReference type="ARBA" id="ARBA00004141"/>
    </source>
</evidence>
<dbReference type="GO" id="GO:0008273">
    <property type="term" value="F:calcium, potassium:sodium antiporter activity"/>
    <property type="evidence" value="ECO:0007669"/>
    <property type="project" value="TreeGrafter"/>
</dbReference>
<dbReference type="PANTHER" id="PTHR10846:SF8">
    <property type="entry name" value="INNER MEMBRANE PROTEIN YRBG"/>
    <property type="match status" value="1"/>
</dbReference>
<dbReference type="GO" id="GO:0005262">
    <property type="term" value="F:calcium channel activity"/>
    <property type="evidence" value="ECO:0007669"/>
    <property type="project" value="TreeGrafter"/>
</dbReference>
<gene>
    <name evidence="7" type="ORF">CVU82_01600</name>
</gene>
<dbReference type="PANTHER" id="PTHR10846">
    <property type="entry name" value="SODIUM/POTASSIUM/CALCIUM EXCHANGER"/>
    <property type="match status" value="1"/>
</dbReference>
<dbReference type="GO" id="GO:0005886">
    <property type="term" value="C:plasma membrane"/>
    <property type="evidence" value="ECO:0007669"/>
    <property type="project" value="TreeGrafter"/>
</dbReference>
<dbReference type="GO" id="GO:0006874">
    <property type="term" value="P:intracellular calcium ion homeostasis"/>
    <property type="evidence" value="ECO:0007669"/>
    <property type="project" value="TreeGrafter"/>
</dbReference>
<feature type="transmembrane region" description="Helical" evidence="5">
    <location>
        <begin position="175"/>
        <end position="194"/>
    </location>
</feature>
<dbReference type="InterPro" id="IPR044880">
    <property type="entry name" value="NCX_ion-bd_dom_sf"/>
</dbReference>
<dbReference type="Gene3D" id="1.20.1420.30">
    <property type="entry name" value="NCX, central ion-binding region"/>
    <property type="match status" value="1"/>
</dbReference>
<dbReference type="NCBIfam" id="TIGR00367">
    <property type="entry name" value="calcium/sodium antiporter"/>
    <property type="match status" value="1"/>
</dbReference>
<keyword evidence="2 5" id="KW-0812">Transmembrane</keyword>
<dbReference type="EMBL" id="PHAI01000002">
    <property type="protein sequence ID" value="PKM91275.1"/>
    <property type="molecule type" value="Genomic_DNA"/>
</dbReference>
<organism evidence="7 8">
    <name type="scientific">Candidatus Falkowbacteria bacterium HGW-Falkowbacteria-1</name>
    <dbReference type="NCBI Taxonomy" id="2013768"/>
    <lineage>
        <taxon>Bacteria</taxon>
        <taxon>Candidatus Falkowiibacteriota</taxon>
    </lineage>
</organism>
<comment type="caution">
    <text evidence="7">The sequence shown here is derived from an EMBL/GenBank/DDBJ whole genome shotgun (WGS) entry which is preliminary data.</text>
</comment>
<feature type="transmembrane region" description="Helical" evidence="5">
    <location>
        <begin position="6"/>
        <end position="23"/>
    </location>
</feature>
<keyword evidence="4 5" id="KW-0472">Membrane</keyword>
<dbReference type="AlphaFoldDB" id="A0A2N2E984"/>
<reference evidence="7 8" key="1">
    <citation type="journal article" date="2017" name="ISME J.">
        <title>Potential for microbial H2 and metal transformations associated with novel bacteria and archaea in deep terrestrial subsurface sediments.</title>
        <authorList>
            <person name="Hernsdorf A.W."/>
            <person name="Amano Y."/>
            <person name="Miyakawa K."/>
            <person name="Ise K."/>
            <person name="Suzuki Y."/>
            <person name="Anantharaman K."/>
            <person name="Probst A."/>
            <person name="Burstein D."/>
            <person name="Thomas B.C."/>
            <person name="Banfield J.F."/>
        </authorList>
    </citation>
    <scope>NUCLEOTIDE SEQUENCE [LARGE SCALE GENOMIC DNA]</scope>
    <source>
        <strain evidence="7">HGW-Falkowbacteria-1</strain>
    </source>
</reference>
<dbReference type="InterPro" id="IPR004481">
    <property type="entry name" value="K/Na/Ca-exchanger"/>
</dbReference>
<feature type="transmembrane region" description="Helical" evidence="5">
    <location>
        <begin position="35"/>
        <end position="62"/>
    </location>
</feature>
<evidence type="ECO:0000313" key="7">
    <source>
        <dbReference type="EMBL" id="PKM91275.1"/>
    </source>
</evidence>